<reference evidence="2 3" key="1">
    <citation type="journal article" date="2012" name="Eukaryot. Cell">
        <title>Genome sequence of the fungus Glarea lozoyensis: the first genome sequence of a species from the Helotiaceae family.</title>
        <authorList>
            <person name="Youssar L."/>
            <person name="Gruening B.A."/>
            <person name="Erxleben A."/>
            <person name="Guenther S."/>
            <person name="Huettel W."/>
        </authorList>
    </citation>
    <scope>NUCLEOTIDE SEQUENCE [LARGE SCALE GENOMIC DNA]</scope>
    <source>
        <strain evidence="3">ATCC 74030 / MF5533</strain>
    </source>
</reference>
<feature type="compositionally biased region" description="Basic and acidic residues" evidence="1">
    <location>
        <begin position="190"/>
        <end position="201"/>
    </location>
</feature>
<dbReference type="EMBL" id="AGUE01000182">
    <property type="protein sequence ID" value="EHK97654.1"/>
    <property type="molecule type" value="Genomic_DNA"/>
</dbReference>
<dbReference type="InParanoid" id="H0EUU9"/>
<dbReference type="Proteomes" id="UP000005446">
    <property type="component" value="Unassembled WGS sequence"/>
</dbReference>
<sequence length="201" mass="21902">MANQDVATGATYHHIPDHNIHHITLPTNLRDSMSPTVRTSTIAARAGEGEIRVRVPQDMIQIDQSGGRHTGVRDQVKDKAHRYGVKGEIDDLFTSSKKGLTGAAVGALVGGWAAHKAQEANKRGNGSSNNLITLLGAAAGGIIADVGVSKWETANSKTEEKEEKWEKKFGSEGGRSRRGSRDRGTRRRRDSYSSDEGRYRR</sequence>
<keyword evidence="3" id="KW-1185">Reference proteome</keyword>
<feature type="compositionally biased region" description="Basic residues" evidence="1">
    <location>
        <begin position="176"/>
        <end position="189"/>
    </location>
</feature>
<organism evidence="2 3">
    <name type="scientific">Glarea lozoyensis (strain ATCC 74030 / MF5533)</name>
    <dbReference type="NCBI Taxonomy" id="1104152"/>
    <lineage>
        <taxon>Eukaryota</taxon>
        <taxon>Fungi</taxon>
        <taxon>Dikarya</taxon>
        <taxon>Ascomycota</taxon>
        <taxon>Pezizomycotina</taxon>
        <taxon>Leotiomycetes</taxon>
        <taxon>Helotiales</taxon>
        <taxon>Helotiaceae</taxon>
        <taxon>Glarea</taxon>
    </lineage>
</organism>
<proteinExistence type="predicted"/>
<feature type="compositionally biased region" description="Basic and acidic residues" evidence="1">
    <location>
        <begin position="157"/>
        <end position="170"/>
    </location>
</feature>
<dbReference type="HOGENOM" id="CLU_1360526_0_0_1"/>
<protein>
    <recommendedName>
        <fullName evidence="4">Glycine zipper 2TM domain-containing protein</fullName>
    </recommendedName>
</protein>
<evidence type="ECO:0000313" key="3">
    <source>
        <dbReference type="Proteomes" id="UP000005446"/>
    </source>
</evidence>
<comment type="caution">
    <text evidence="2">The sequence shown here is derived from an EMBL/GenBank/DDBJ whole genome shotgun (WGS) entry which is preliminary data.</text>
</comment>
<accession>H0EUU9</accession>
<evidence type="ECO:0008006" key="4">
    <source>
        <dbReference type="Google" id="ProtNLM"/>
    </source>
</evidence>
<dbReference type="OrthoDB" id="3561227at2759"/>
<name>H0EUU9_GLAL7</name>
<gene>
    <name evidence="2" type="ORF">M7I_6538</name>
</gene>
<evidence type="ECO:0000256" key="1">
    <source>
        <dbReference type="SAM" id="MobiDB-lite"/>
    </source>
</evidence>
<evidence type="ECO:0000313" key="2">
    <source>
        <dbReference type="EMBL" id="EHK97654.1"/>
    </source>
</evidence>
<feature type="region of interest" description="Disordered" evidence="1">
    <location>
        <begin position="153"/>
        <end position="201"/>
    </location>
</feature>
<dbReference type="AlphaFoldDB" id="H0EUU9"/>